<dbReference type="AlphaFoldDB" id="A0AAU7CM13"/>
<name>A0AAU7CM13_9BACT</name>
<evidence type="ECO:0000256" key="1">
    <source>
        <dbReference type="SAM" id="MobiDB-lite"/>
    </source>
</evidence>
<gene>
    <name evidence="2" type="ORF">V5E97_10575</name>
</gene>
<dbReference type="RefSeq" id="WP_406699304.1">
    <property type="nucleotide sequence ID" value="NZ_CP155447.1"/>
</dbReference>
<accession>A0AAU7CM13</accession>
<protein>
    <submittedName>
        <fullName evidence="2">Uncharacterized protein</fullName>
    </submittedName>
</protein>
<feature type="region of interest" description="Disordered" evidence="1">
    <location>
        <begin position="88"/>
        <end position="107"/>
    </location>
</feature>
<sequence>MDERHSNRQRIDPDVAEARLMDLLGAKSRGLTSEEIDELLTLAIRLCGECGVLRVEIKGFLTLLDHYWPAKKPKSKFLQDELAYFLGPQEPDPSDKPGEELDSPLEGDSPKRIVAWVEAEVPKPRPKGYKKWMARTGISNEREVYVPINVLGPRALFTAINDGTSIVEYEGVTYVPTEWVINECKSEREKAAFATNRDRILEEFDADA</sequence>
<reference evidence="2" key="1">
    <citation type="submission" date="2024-05" db="EMBL/GenBank/DDBJ databases">
        <title>Planctomycetes of the genus Singulisphaera possess chitinolytic capabilities.</title>
        <authorList>
            <person name="Ivanova A."/>
        </authorList>
    </citation>
    <scope>NUCLEOTIDE SEQUENCE</scope>
    <source>
        <strain evidence="2">Ch08T</strain>
    </source>
</reference>
<proteinExistence type="predicted"/>
<dbReference type="EMBL" id="CP155447">
    <property type="protein sequence ID" value="XBH06454.1"/>
    <property type="molecule type" value="Genomic_DNA"/>
</dbReference>
<evidence type="ECO:0000313" key="2">
    <source>
        <dbReference type="EMBL" id="XBH06454.1"/>
    </source>
</evidence>
<organism evidence="2">
    <name type="scientific">Singulisphaera sp. Ch08</name>
    <dbReference type="NCBI Taxonomy" id="3120278"/>
    <lineage>
        <taxon>Bacteria</taxon>
        <taxon>Pseudomonadati</taxon>
        <taxon>Planctomycetota</taxon>
        <taxon>Planctomycetia</taxon>
        <taxon>Isosphaerales</taxon>
        <taxon>Isosphaeraceae</taxon>
        <taxon>Singulisphaera</taxon>
    </lineage>
</organism>